<dbReference type="Pfam" id="PF05130">
    <property type="entry name" value="FlgN"/>
    <property type="match status" value="1"/>
</dbReference>
<accession>A0A7M2X1E2</accession>
<comment type="similarity">
    <text evidence="2">Belongs to the FlgN family.</text>
</comment>
<dbReference type="InterPro" id="IPR036679">
    <property type="entry name" value="FlgN-like_sf"/>
</dbReference>
<keyword evidence="5" id="KW-1185">Reference proteome</keyword>
<dbReference type="KEGG" id="hbs:IPV69_09255"/>
<keyword evidence="4" id="KW-0966">Cell projection</keyword>
<evidence type="ECO:0000313" key="4">
    <source>
        <dbReference type="EMBL" id="QOV91523.1"/>
    </source>
</evidence>
<dbReference type="Gene3D" id="1.20.58.300">
    <property type="entry name" value="FlgN-like"/>
    <property type="match status" value="1"/>
</dbReference>
<dbReference type="GO" id="GO:0044780">
    <property type="term" value="P:bacterial-type flagellum assembly"/>
    <property type="evidence" value="ECO:0007669"/>
    <property type="project" value="InterPro"/>
</dbReference>
<organism evidence="4 5">
    <name type="scientific">Humisphaera borealis</name>
    <dbReference type="NCBI Taxonomy" id="2807512"/>
    <lineage>
        <taxon>Bacteria</taxon>
        <taxon>Pseudomonadati</taxon>
        <taxon>Planctomycetota</taxon>
        <taxon>Phycisphaerae</taxon>
        <taxon>Tepidisphaerales</taxon>
        <taxon>Tepidisphaeraceae</taxon>
        <taxon>Humisphaera</taxon>
    </lineage>
</organism>
<evidence type="ECO:0000256" key="3">
    <source>
        <dbReference type="ARBA" id="ARBA00022795"/>
    </source>
</evidence>
<keyword evidence="3" id="KW-1005">Bacterial flagellum biogenesis</keyword>
<name>A0A7M2X1E2_9BACT</name>
<dbReference type="SUPFAM" id="SSF140566">
    <property type="entry name" value="FlgN-like"/>
    <property type="match status" value="1"/>
</dbReference>
<reference evidence="4 5" key="1">
    <citation type="submission" date="2020-10" db="EMBL/GenBank/DDBJ databases">
        <title>Wide distribution of Phycisphaera-like planctomycetes from WD2101 soil group in peatlands and genome analysis of the first cultivated representative.</title>
        <authorList>
            <person name="Dedysh S.N."/>
            <person name="Beletsky A.V."/>
            <person name="Ivanova A."/>
            <person name="Kulichevskaya I.S."/>
            <person name="Suzina N.E."/>
            <person name="Philippov D.A."/>
            <person name="Rakitin A.L."/>
            <person name="Mardanov A.V."/>
            <person name="Ravin N.V."/>
        </authorList>
    </citation>
    <scope>NUCLEOTIDE SEQUENCE [LARGE SCALE GENOMIC DNA]</scope>
    <source>
        <strain evidence="4 5">M1803</strain>
    </source>
</reference>
<dbReference type="EMBL" id="CP063458">
    <property type="protein sequence ID" value="QOV91523.1"/>
    <property type="molecule type" value="Genomic_DNA"/>
</dbReference>
<dbReference type="Proteomes" id="UP000593765">
    <property type="component" value="Chromosome"/>
</dbReference>
<dbReference type="AlphaFoldDB" id="A0A7M2X1E2"/>
<protein>
    <submittedName>
        <fullName evidence="4">Flagellar export chaperone FlgN</fullName>
    </submittedName>
</protein>
<dbReference type="RefSeq" id="WP_206294820.1">
    <property type="nucleotide sequence ID" value="NZ_CP063458.1"/>
</dbReference>
<keyword evidence="4" id="KW-0969">Cilium</keyword>
<proteinExistence type="inferred from homology"/>
<sequence>MSIPLSDLDRLSECLKSLVEEHRRLLDVVLRHDKAMRAMDAGQIELLAAAQEQCRTRIIQSEARRRLVVANLARQAKIAGEPTLSRIATAFPSHRMLFLTMRDELKSLATEIKNKTAVTAKIAQSLLGHLNTAVRLLASAVEKGGTYTKYGAPKLTRRLGSIEAVG</sequence>
<evidence type="ECO:0000313" key="5">
    <source>
        <dbReference type="Proteomes" id="UP000593765"/>
    </source>
</evidence>
<comment type="function">
    <text evidence="1">Required for the efficient initiation of filament assembly.</text>
</comment>
<keyword evidence="4" id="KW-0282">Flagellum</keyword>
<dbReference type="InterPro" id="IPR007809">
    <property type="entry name" value="FlgN-like"/>
</dbReference>
<evidence type="ECO:0000256" key="1">
    <source>
        <dbReference type="ARBA" id="ARBA00002397"/>
    </source>
</evidence>
<gene>
    <name evidence="4" type="primary">flgN</name>
    <name evidence="4" type="ORF">IPV69_09255</name>
</gene>
<evidence type="ECO:0000256" key="2">
    <source>
        <dbReference type="ARBA" id="ARBA00007703"/>
    </source>
</evidence>